<dbReference type="PANTHER" id="PTHR42718:SF9">
    <property type="entry name" value="MAJOR FACILITATOR SUPERFAMILY MULTIDRUG TRANSPORTER MFSC"/>
    <property type="match status" value="1"/>
</dbReference>
<accession>A0A756I6X8</accession>
<keyword evidence="2" id="KW-0813">Transport</keyword>
<feature type="transmembrane region" description="Helical" evidence="8">
    <location>
        <begin position="280"/>
        <end position="302"/>
    </location>
</feature>
<feature type="transmembrane region" description="Helical" evidence="8">
    <location>
        <begin position="255"/>
        <end position="273"/>
    </location>
</feature>
<evidence type="ECO:0000256" key="5">
    <source>
        <dbReference type="ARBA" id="ARBA00022692"/>
    </source>
</evidence>
<dbReference type="InterPro" id="IPR011701">
    <property type="entry name" value="MFS"/>
</dbReference>
<feature type="transmembrane region" description="Helical" evidence="8">
    <location>
        <begin position="377"/>
        <end position="396"/>
    </location>
</feature>
<dbReference type="Gene3D" id="1.20.1720.10">
    <property type="entry name" value="Multidrug resistance protein D"/>
    <property type="match status" value="1"/>
</dbReference>
<evidence type="ECO:0000256" key="4">
    <source>
        <dbReference type="ARBA" id="ARBA00022519"/>
    </source>
</evidence>
<feature type="transmembrane region" description="Helical" evidence="8">
    <location>
        <begin position="137"/>
        <end position="159"/>
    </location>
</feature>
<name>A0A756I6X8_SALER</name>
<feature type="transmembrane region" description="Helical" evidence="8">
    <location>
        <begin position="79"/>
        <end position="98"/>
    </location>
</feature>
<keyword evidence="4" id="KW-0997">Cell inner membrane</keyword>
<proteinExistence type="predicted"/>
<keyword evidence="7 8" id="KW-0472">Membrane</keyword>
<dbReference type="Pfam" id="PF07690">
    <property type="entry name" value="MFS_1"/>
    <property type="match status" value="1"/>
</dbReference>
<dbReference type="PANTHER" id="PTHR42718">
    <property type="entry name" value="MAJOR FACILITATOR SUPERFAMILY MULTIDRUG TRANSPORTER MFSC"/>
    <property type="match status" value="1"/>
</dbReference>
<reference evidence="10" key="2">
    <citation type="submission" date="2020-02" db="EMBL/GenBank/DDBJ databases">
        <authorList>
            <consortium name="NCBI Pathogen Detection Project"/>
        </authorList>
    </citation>
    <scope>NUCLEOTIDE SEQUENCE</scope>
    <source>
        <strain evidence="10">MA.CK_00/00002125</strain>
    </source>
</reference>
<dbReference type="EMBL" id="DAAWYJ010000040">
    <property type="protein sequence ID" value="HAG0017793.1"/>
    <property type="molecule type" value="Genomic_DNA"/>
</dbReference>
<dbReference type="AlphaFoldDB" id="A0A756I6X8"/>
<feature type="transmembrane region" description="Helical" evidence="8">
    <location>
        <begin position="47"/>
        <end position="67"/>
    </location>
</feature>
<feature type="transmembrane region" description="Helical" evidence="8">
    <location>
        <begin position="308"/>
        <end position="328"/>
    </location>
</feature>
<evidence type="ECO:0000313" key="10">
    <source>
        <dbReference type="EMBL" id="HAG0017793.1"/>
    </source>
</evidence>
<dbReference type="SUPFAM" id="SSF103473">
    <property type="entry name" value="MFS general substrate transporter"/>
    <property type="match status" value="1"/>
</dbReference>
<evidence type="ECO:0000256" key="2">
    <source>
        <dbReference type="ARBA" id="ARBA00022448"/>
    </source>
</evidence>
<organism evidence="10">
    <name type="scientific">Salmonella enterica</name>
    <name type="common">Salmonella choleraesuis</name>
    <dbReference type="NCBI Taxonomy" id="28901"/>
    <lineage>
        <taxon>Bacteria</taxon>
        <taxon>Pseudomonadati</taxon>
        <taxon>Pseudomonadota</taxon>
        <taxon>Gammaproteobacteria</taxon>
        <taxon>Enterobacterales</taxon>
        <taxon>Enterobacteriaceae</taxon>
        <taxon>Salmonella</taxon>
    </lineage>
</organism>
<keyword evidence="5 8" id="KW-0812">Transmembrane</keyword>
<sequence length="400" mass="43687">MQSSQNKFNNISMGIIIVLLVSMGQFNNTLFIPSLPHMSVPLGTSDAYLKLSVTLTLFAFGFSQLIYGPLSDFYGRRSVVMSGLLIFLIGNVICSLAISGIMFLIGKVITGLGVGCVGPIARAIIRDLSEGTELLKMMGILVMFMSVTPAVSPLLGGTIQEFLGWRYNFIVLSIVALIFIMYIYVQLPETNLYKYEKNNSFGFFKLIYNYKSILIQGEFFRMALLNMLGYSAELVFLLSASYILQDGFNLSPQNFGLIPLLIVPCVMIGNSLVSKLSSNLSVTVISAIGVFFVFLGSVLMFYLNKTMVPRVAFFIIPMMIVAFGEGIITPSSTARCMDLFGHKAGYAGAAVGAIAMVGAGIIIGVSIINPLHNSLDVSIVLLIISFILMFLCLFNFKKCK</sequence>
<protein>
    <submittedName>
        <fullName evidence="10">Multidrug effflux MFS transporter</fullName>
    </submittedName>
</protein>
<dbReference type="GO" id="GO:0005886">
    <property type="term" value="C:plasma membrane"/>
    <property type="evidence" value="ECO:0007669"/>
    <property type="project" value="UniProtKB-SubCell"/>
</dbReference>
<feature type="transmembrane region" description="Helical" evidence="8">
    <location>
        <begin position="104"/>
        <end position="125"/>
    </location>
</feature>
<dbReference type="GO" id="GO:0022857">
    <property type="term" value="F:transmembrane transporter activity"/>
    <property type="evidence" value="ECO:0007669"/>
    <property type="project" value="InterPro"/>
</dbReference>
<feature type="transmembrane region" description="Helical" evidence="8">
    <location>
        <begin position="165"/>
        <end position="185"/>
    </location>
</feature>
<dbReference type="InterPro" id="IPR036259">
    <property type="entry name" value="MFS_trans_sf"/>
</dbReference>
<reference evidence="10" key="1">
    <citation type="journal article" date="2018" name="Genome Biol.">
        <title>SKESA: strategic k-mer extension for scrupulous assemblies.</title>
        <authorList>
            <person name="Souvorov A."/>
            <person name="Agarwala R."/>
            <person name="Lipman D.J."/>
        </authorList>
    </citation>
    <scope>NUCLEOTIDE SEQUENCE</scope>
    <source>
        <strain evidence="10">MA.CK_00/00002125</strain>
    </source>
</reference>
<evidence type="ECO:0000256" key="8">
    <source>
        <dbReference type="SAM" id="Phobius"/>
    </source>
</evidence>
<dbReference type="InterPro" id="IPR020846">
    <property type="entry name" value="MFS_dom"/>
</dbReference>
<evidence type="ECO:0000256" key="7">
    <source>
        <dbReference type="ARBA" id="ARBA00023136"/>
    </source>
</evidence>
<comment type="caution">
    <text evidence="10">The sequence shown here is derived from an EMBL/GenBank/DDBJ whole genome shotgun (WGS) entry which is preliminary data.</text>
</comment>
<evidence type="ECO:0000256" key="3">
    <source>
        <dbReference type="ARBA" id="ARBA00022475"/>
    </source>
</evidence>
<dbReference type="PROSITE" id="PS50850">
    <property type="entry name" value="MFS"/>
    <property type="match status" value="1"/>
</dbReference>
<feature type="transmembrane region" description="Helical" evidence="8">
    <location>
        <begin position="219"/>
        <end position="243"/>
    </location>
</feature>
<keyword evidence="3" id="KW-1003">Cell membrane</keyword>
<keyword evidence="6 8" id="KW-1133">Transmembrane helix</keyword>
<comment type="subcellular location">
    <subcellularLocation>
        <location evidence="1">Cell inner membrane</location>
        <topology evidence="1">Multi-pass membrane protein</topology>
    </subcellularLocation>
</comment>
<feature type="transmembrane region" description="Helical" evidence="8">
    <location>
        <begin position="349"/>
        <end position="371"/>
    </location>
</feature>
<evidence type="ECO:0000256" key="6">
    <source>
        <dbReference type="ARBA" id="ARBA00022989"/>
    </source>
</evidence>
<feature type="transmembrane region" description="Helical" evidence="8">
    <location>
        <begin position="12"/>
        <end position="35"/>
    </location>
</feature>
<evidence type="ECO:0000256" key="1">
    <source>
        <dbReference type="ARBA" id="ARBA00004429"/>
    </source>
</evidence>
<feature type="domain" description="Major facilitator superfamily (MFS) profile" evidence="9">
    <location>
        <begin position="13"/>
        <end position="400"/>
    </location>
</feature>
<gene>
    <name evidence="10" type="ORF">G8O67_005187</name>
</gene>
<evidence type="ECO:0000259" key="9">
    <source>
        <dbReference type="PROSITE" id="PS50850"/>
    </source>
</evidence>